<dbReference type="Gene3D" id="1.20.1250.20">
    <property type="entry name" value="MFS general substrate transporter like domains"/>
    <property type="match status" value="1"/>
</dbReference>
<comment type="subcellular location">
    <subcellularLocation>
        <location evidence="1">Cell membrane</location>
        <topology evidence="1">Multi-pass membrane protein</topology>
    </subcellularLocation>
</comment>
<dbReference type="PANTHER" id="PTHR23517:SF10">
    <property type="entry name" value="MAJOR FACILITATOR SUPERFAMILY (MFS) PROFILE DOMAIN-CONTAINING PROTEIN"/>
    <property type="match status" value="1"/>
</dbReference>
<keyword evidence="10" id="KW-1185">Reference proteome</keyword>
<feature type="transmembrane region" description="Helical" evidence="7">
    <location>
        <begin position="70"/>
        <end position="89"/>
    </location>
</feature>
<dbReference type="InterPro" id="IPR036259">
    <property type="entry name" value="MFS_trans_sf"/>
</dbReference>
<keyword evidence="4 7" id="KW-0812">Transmembrane</keyword>
<evidence type="ECO:0000313" key="10">
    <source>
        <dbReference type="Proteomes" id="UP001597251"/>
    </source>
</evidence>
<sequence length="118" mass="13709">MRSQRKWLLILNMTFNMVMGFILPVNTIFINKNLHEPLTTAGFALMVYSVLMMVGNALGGVMFDRFSKRWTLYIGYFISVFSLVVMSFHHIWPSYVVYLILLGFGMEYLILPSMPIQL</sequence>
<name>A0ABW4BUS7_9LACO</name>
<feature type="transmembrane region" description="Helical" evidence="7">
    <location>
        <begin position="95"/>
        <end position="111"/>
    </location>
</feature>
<comment type="caution">
    <text evidence="9">The sequence shown here is derived from an EMBL/GenBank/DDBJ whole genome shotgun (WGS) entry which is preliminary data.</text>
</comment>
<keyword evidence="3" id="KW-1003">Cell membrane</keyword>
<evidence type="ECO:0000256" key="6">
    <source>
        <dbReference type="ARBA" id="ARBA00023136"/>
    </source>
</evidence>
<evidence type="ECO:0000313" key="9">
    <source>
        <dbReference type="EMBL" id="MFD1417900.1"/>
    </source>
</evidence>
<dbReference type="SUPFAM" id="SSF103473">
    <property type="entry name" value="MFS general substrate transporter"/>
    <property type="match status" value="1"/>
</dbReference>
<feature type="transmembrane region" description="Helical" evidence="7">
    <location>
        <begin position="41"/>
        <end position="63"/>
    </location>
</feature>
<organism evidence="9 10">
    <name type="scientific">Companilactobacillus keshanensis</name>
    <dbReference type="NCBI Taxonomy" id="2486003"/>
    <lineage>
        <taxon>Bacteria</taxon>
        <taxon>Bacillati</taxon>
        <taxon>Bacillota</taxon>
        <taxon>Bacilli</taxon>
        <taxon>Lactobacillales</taxon>
        <taxon>Lactobacillaceae</taxon>
        <taxon>Companilactobacillus</taxon>
    </lineage>
</organism>
<keyword evidence="5 7" id="KW-1133">Transmembrane helix</keyword>
<evidence type="ECO:0000259" key="8">
    <source>
        <dbReference type="PROSITE" id="PS50850"/>
    </source>
</evidence>
<dbReference type="Pfam" id="PF07690">
    <property type="entry name" value="MFS_1"/>
    <property type="match status" value="1"/>
</dbReference>
<evidence type="ECO:0000256" key="1">
    <source>
        <dbReference type="ARBA" id="ARBA00004651"/>
    </source>
</evidence>
<dbReference type="InterPro" id="IPR050171">
    <property type="entry name" value="MFS_Transporters"/>
</dbReference>
<evidence type="ECO:0000256" key="2">
    <source>
        <dbReference type="ARBA" id="ARBA00022448"/>
    </source>
</evidence>
<evidence type="ECO:0000256" key="7">
    <source>
        <dbReference type="SAM" id="Phobius"/>
    </source>
</evidence>
<dbReference type="EMBL" id="JBHTOI010000026">
    <property type="protein sequence ID" value="MFD1417900.1"/>
    <property type="molecule type" value="Genomic_DNA"/>
</dbReference>
<feature type="domain" description="Major facilitator superfamily (MFS) profile" evidence="8">
    <location>
        <begin position="1"/>
        <end position="118"/>
    </location>
</feature>
<gene>
    <name evidence="9" type="ORF">ACFQ42_03880</name>
</gene>
<dbReference type="InterPro" id="IPR020846">
    <property type="entry name" value="MFS_dom"/>
</dbReference>
<keyword evidence="2" id="KW-0813">Transport</keyword>
<evidence type="ECO:0000256" key="4">
    <source>
        <dbReference type="ARBA" id="ARBA00022692"/>
    </source>
</evidence>
<dbReference type="Proteomes" id="UP001597251">
    <property type="component" value="Unassembled WGS sequence"/>
</dbReference>
<feature type="transmembrane region" description="Helical" evidence="7">
    <location>
        <begin position="7"/>
        <end position="29"/>
    </location>
</feature>
<proteinExistence type="predicted"/>
<accession>A0ABW4BUS7</accession>
<reference evidence="10" key="1">
    <citation type="journal article" date="2019" name="Int. J. Syst. Evol. Microbiol.">
        <title>The Global Catalogue of Microorganisms (GCM) 10K type strain sequencing project: providing services to taxonomists for standard genome sequencing and annotation.</title>
        <authorList>
            <consortium name="The Broad Institute Genomics Platform"/>
            <consortium name="The Broad Institute Genome Sequencing Center for Infectious Disease"/>
            <person name="Wu L."/>
            <person name="Ma J."/>
        </authorList>
    </citation>
    <scope>NUCLEOTIDE SEQUENCE [LARGE SCALE GENOMIC DNA]</scope>
    <source>
        <strain evidence="10">CCM 8936</strain>
    </source>
</reference>
<dbReference type="PROSITE" id="PS50850">
    <property type="entry name" value="MFS"/>
    <property type="match status" value="1"/>
</dbReference>
<evidence type="ECO:0000256" key="5">
    <source>
        <dbReference type="ARBA" id="ARBA00022989"/>
    </source>
</evidence>
<protein>
    <submittedName>
        <fullName evidence="9">MFS transporter</fullName>
    </submittedName>
</protein>
<dbReference type="RefSeq" id="WP_263852843.1">
    <property type="nucleotide sequence ID" value="NZ_JBHTOI010000026.1"/>
</dbReference>
<keyword evidence="6 7" id="KW-0472">Membrane</keyword>
<dbReference type="PANTHER" id="PTHR23517">
    <property type="entry name" value="RESISTANCE PROTEIN MDTM, PUTATIVE-RELATED-RELATED"/>
    <property type="match status" value="1"/>
</dbReference>
<dbReference type="InterPro" id="IPR011701">
    <property type="entry name" value="MFS"/>
</dbReference>
<evidence type="ECO:0000256" key="3">
    <source>
        <dbReference type="ARBA" id="ARBA00022475"/>
    </source>
</evidence>